<accession>A0ABX2T6V6</accession>
<keyword evidence="3" id="KW-1185">Reference proteome</keyword>
<reference evidence="2 3" key="1">
    <citation type="submission" date="2020-05" db="EMBL/GenBank/DDBJ databases">
        <title>Azospirillum oleiclasticum sp. nov, a nitrogen-fixing and heavy crude oil-emulsifying bacterium isolated from the crude oil of Yumen Oilfield.</title>
        <authorList>
            <person name="Wu D."/>
            <person name="Cai M."/>
            <person name="Zhang X."/>
        </authorList>
    </citation>
    <scope>NUCLEOTIDE SEQUENCE [LARGE SCALE GENOMIC DNA]</scope>
    <source>
        <strain evidence="2 3">ROY-1-1-2</strain>
    </source>
</reference>
<protein>
    <submittedName>
        <fullName evidence="2">Uncharacterized protein</fullName>
    </submittedName>
</protein>
<sequence length="78" mass="7990">MQAAIAPAVVAAQQTATQTRTQTLQAPQAPGRAENGRSAQTGTNTPQQADTLAGAVTARTNGVGYGQPRRGMRLDVSV</sequence>
<evidence type="ECO:0000256" key="1">
    <source>
        <dbReference type="SAM" id="MobiDB-lite"/>
    </source>
</evidence>
<gene>
    <name evidence="2" type="ORF">HND93_01620</name>
</gene>
<evidence type="ECO:0000313" key="2">
    <source>
        <dbReference type="EMBL" id="NYZ18395.1"/>
    </source>
</evidence>
<name>A0ABX2T6V6_9PROT</name>
<dbReference type="EMBL" id="JABFDB010000001">
    <property type="protein sequence ID" value="NYZ18395.1"/>
    <property type="molecule type" value="Genomic_DNA"/>
</dbReference>
<feature type="compositionally biased region" description="Polar residues" evidence="1">
    <location>
        <begin position="37"/>
        <end position="47"/>
    </location>
</feature>
<feature type="compositionally biased region" description="Low complexity" evidence="1">
    <location>
        <begin position="1"/>
        <end position="30"/>
    </location>
</feature>
<proteinExistence type="predicted"/>
<evidence type="ECO:0000313" key="3">
    <source>
        <dbReference type="Proteomes" id="UP000584642"/>
    </source>
</evidence>
<dbReference type="Proteomes" id="UP000584642">
    <property type="component" value="Unassembled WGS sequence"/>
</dbReference>
<organism evidence="2 3">
    <name type="scientific">Azospirillum oleiclasticum</name>
    <dbReference type="NCBI Taxonomy" id="2735135"/>
    <lineage>
        <taxon>Bacteria</taxon>
        <taxon>Pseudomonadati</taxon>
        <taxon>Pseudomonadota</taxon>
        <taxon>Alphaproteobacteria</taxon>
        <taxon>Rhodospirillales</taxon>
        <taxon>Azospirillaceae</taxon>
        <taxon>Azospirillum</taxon>
    </lineage>
</organism>
<comment type="caution">
    <text evidence="2">The sequence shown here is derived from an EMBL/GenBank/DDBJ whole genome shotgun (WGS) entry which is preliminary data.</text>
</comment>
<feature type="region of interest" description="Disordered" evidence="1">
    <location>
        <begin position="1"/>
        <end position="47"/>
    </location>
</feature>